<sequence length="380" mass="43442">MKKLFIFSLVALIFVLIFFVAYNVSFRSQKAENTINNENETLGVFKNEESVKKIISLGDSGMLFPKVDSENNKINYFSPSGELFSVSFTGELRKNSNRSPITGIKDFIWSPSRARAIILMAGENGEKYYAWYDGKTGTVHKYEENMDYAVWSGSDERILYKKFNPSDGSRILMIADFDGKNARKIANIPWKMVSIYATVGKNNIFFWSFPFANEKTQLKKASTVSFIDGVVSEAENIGKETERYGADYLWSNRGDKVLISSFAGKMELGFSNGNGENYEDLKMPTLVSKCVWSKDDVFIYCAVPSSIDSDMMMPDDYQNEKFFTKDIFWKINIQTGERNRLVELNEITSDYDAKGLFLSPSEDALFFTNRLDEKLYRINL</sequence>
<dbReference type="AlphaFoldDB" id="A0A554LPS6"/>
<dbReference type="Proteomes" id="UP000316495">
    <property type="component" value="Unassembled WGS sequence"/>
</dbReference>
<protein>
    <recommendedName>
        <fullName evidence="3">Translocation protein TolB</fullName>
    </recommendedName>
</protein>
<comment type="caution">
    <text evidence="1">The sequence shown here is derived from an EMBL/GenBank/DDBJ whole genome shotgun (WGS) entry which is preliminary data.</text>
</comment>
<dbReference type="SUPFAM" id="SSF82171">
    <property type="entry name" value="DPP6 N-terminal domain-like"/>
    <property type="match status" value="1"/>
</dbReference>
<organism evidence="1 2">
    <name type="scientific">Candidatus Berkelbacteria bacterium Athens1014_28</name>
    <dbReference type="NCBI Taxonomy" id="2017145"/>
    <lineage>
        <taxon>Bacteria</taxon>
        <taxon>Candidatus Berkelbacteria</taxon>
    </lineage>
</organism>
<evidence type="ECO:0000313" key="1">
    <source>
        <dbReference type="EMBL" id="TSC94881.1"/>
    </source>
</evidence>
<accession>A0A554LPS6</accession>
<evidence type="ECO:0008006" key="3">
    <source>
        <dbReference type="Google" id="ProtNLM"/>
    </source>
</evidence>
<dbReference type="EMBL" id="VMGN01000004">
    <property type="protein sequence ID" value="TSC94881.1"/>
    <property type="molecule type" value="Genomic_DNA"/>
</dbReference>
<reference evidence="1 2" key="1">
    <citation type="submission" date="2017-07" db="EMBL/GenBank/DDBJ databases">
        <title>Mechanisms for carbon and nitrogen cycling indicate functional differentiation within the Candidate Phyla Radiation.</title>
        <authorList>
            <person name="Danczak R.E."/>
            <person name="Johnston M.D."/>
            <person name="Kenah C."/>
            <person name="Slattery M."/>
            <person name="Wrighton K.C."/>
            <person name="Wilkins M.J."/>
        </authorList>
    </citation>
    <scope>NUCLEOTIDE SEQUENCE [LARGE SCALE GENOMIC DNA]</scope>
    <source>
        <strain evidence="1">Athens1014_28</strain>
    </source>
</reference>
<evidence type="ECO:0000313" key="2">
    <source>
        <dbReference type="Proteomes" id="UP000316495"/>
    </source>
</evidence>
<name>A0A554LPS6_9BACT</name>
<gene>
    <name evidence="1" type="ORF">Athens101428_87</name>
</gene>
<proteinExistence type="predicted"/>